<feature type="coiled-coil region" evidence="1">
    <location>
        <begin position="60"/>
        <end position="87"/>
    </location>
</feature>
<evidence type="ECO:0000256" key="1">
    <source>
        <dbReference type="SAM" id="Coils"/>
    </source>
</evidence>
<organism evidence="2">
    <name type="scientific">Rosellinia necatrix</name>
    <name type="common">White root-rot fungus</name>
    <dbReference type="NCBI Taxonomy" id="77044"/>
    <lineage>
        <taxon>Eukaryota</taxon>
        <taxon>Fungi</taxon>
        <taxon>Dikarya</taxon>
        <taxon>Ascomycota</taxon>
        <taxon>Pezizomycotina</taxon>
        <taxon>Sordariomycetes</taxon>
        <taxon>Xylariomycetidae</taxon>
        <taxon>Xylariales</taxon>
        <taxon>Xylariaceae</taxon>
        <taxon>Rosellinia</taxon>
    </lineage>
</organism>
<evidence type="ECO:0000313" key="2">
    <source>
        <dbReference type="EMBL" id="GAP88385.1"/>
    </source>
</evidence>
<sequence>MPYQPTRLLFTSIARTATRNPLFLISSCSPTAAATVARGRLHHHHQHHVRRGFKSTAAARASQKQRLEELRQRCEELKRRFEDFVVYIVDTPEGQSDVRKVFLLGCLFHVEVWLYYYFYC</sequence>
<dbReference type="AlphaFoldDB" id="A0A1W2TJJ3"/>
<keyword evidence="3" id="KW-1185">Reference proteome</keyword>
<dbReference type="Proteomes" id="UP000054516">
    <property type="component" value="Unassembled WGS sequence"/>
</dbReference>
<accession>A0A1W2TJJ3</accession>
<gene>
    <name evidence="2" type="ORF">SAMD00023353_2900580</name>
</gene>
<keyword evidence="1" id="KW-0175">Coiled coil</keyword>
<evidence type="ECO:0000313" key="3">
    <source>
        <dbReference type="Proteomes" id="UP000054516"/>
    </source>
</evidence>
<reference evidence="2" key="1">
    <citation type="submission" date="2016-03" db="EMBL/GenBank/DDBJ databases">
        <title>Draft genome sequence of Rosellinia necatrix.</title>
        <authorList>
            <person name="Kanematsu S."/>
        </authorList>
    </citation>
    <scope>NUCLEOTIDE SEQUENCE [LARGE SCALE GENOMIC DNA]</scope>
    <source>
        <strain evidence="2">W97</strain>
    </source>
</reference>
<protein>
    <submittedName>
        <fullName evidence="2">Uncharacterized protein</fullName>
    </submittedName>
</protein>
<dbReference type="EMBL" id="DF977474">
    <property type="protein sequence ID" value="GAP88385.1"/>
    <property type="molecule type" value="Genomic_DNA"/>
</dbReference>
<name>A0A1W2TJJ3_ROSNE</name>
<proteinExistence type="predicted"/>